<comment type="similarity">
    <text evidence="4">Belongs to the TRAFAC class myosin-kinesin ATPase superfamily. Myosin family.</text>
</comment>
<feature type="transmembrane region" description="Helical" evidence="5">
    <location>
        <begin position="6"/>
        <end position="23"/>
    </location>
</feature>
<evidence type="ECO:0000256" key="4">
    <source>
        <dbReference type="PROSITE-ProRule" id="PRU00782"/>
    </source>
</evidence>
<dbReference type="GO" id="GO:0016459">
    <property type="term" value="C:myosin complex"/>
    <property type="evidence" value="ECO:0007669"/>
    <property type="project" value="UniProtKB-KW"/>
</dbReference>
<dbReference type="Gene3D" id="1.20.120.720">
    <property type="entry name" value="Myosin VI head, motor domain, U50 subdomain"/>
    <property type="match status" value="1"/>
</dbReference>
<dbReference type="GO" id="GO:0005524">
    <property type="term" value="F:ATP binding"/>
    <property type="evidence" value="ECO:0007669"/>
    <property type="project" value="UniProtKB-KW"/>
</dbReference>
<keyword evidence="2" id="KW-0067">ATP-binding</keyword>
<dbReference type="GeneTree" id="ENSGT00940000158870"/>
<dbReference type="SUPFAM" id="SSF52540">
    <property type="entry name" value="P-loop containing nucleoside triphosphate hydrolases"/>
    <property type="match status" value="1"/>
</dbReference>
<feature type="domain" description="Myosin motor" evidence="6">
    <location>
        <begin position="1"/>
        <end position="101"/>
    </location>
</feature>
<protein>
    <recommendedName>
        <fullName evidence="6">Myosin motor domain-containing protein</fullName>
    </recommendedName>
</protein>
<dbReference type="GO" id="GO:0007015">
    <property type="term" value="P:actin filament organization"/>
    <property type="evidence" value="ECO:0007669"/>
    <property type="project" value="TreeGrafter"/>
</dbReference>
<evidence type="ECO:0000313" key="8">
    <source>
        <dbReference type="Proteomes" id="UP000261540"/>
    </source>
</evidence>
<dbReference type="AlphaFoldDB" id="A0A3B3T9E2"/>
<evidence type="ECO:0000256" key="1">
    <source>
        <dbReference type="ARBA" id="ARBA00022741"/>
    </source>
</evidence>
<evidence type="ECO:0000313" key="7">
    <source>
        <dbReference type="Ensembl" id="ENSPKIP00000039285.1"/>
    </source>
</evidence>
<dbReference type="GO" id="GO:0005737">
    <property type="term" value="C:cytoplasm"/>
    <property type="evidence" value="ECO:0007669"/>
    <property type="project" value="TreeGrafter"/>
</dbReference>
<keyword evidence="4" id="KW-0518">Myosin</keyword>
<dbReference type="GO" id="GO:0005902">
    <property type="term" value="C:microvillus"/>
    <property type="evidence" value="ECO:0007669"/>
    <property type="project" value="TreeGrafter"/>
</dbReference>
<evidence type="ECO:0000259" key="6">
    <source>
        <dbReference type="PROSITE" id="PS51456"/>
    </source>
</evidence>
<keyword evidence="4" id="KW-0505">Motor protein</keyword>
<reference evidence="7" key="1">
    <citation type="submission" date="2025-08" db="UniProtKB">
        <authorList>
            <consortium name="Ensembl"/>
        </authorList>
    </citation>
    <scope>IDENTIFICATION</scope>
</reference>
<dbReference type="STRING" id="1676925.ENSPKIP00000039285"/>
<comment type="caution">
    <text evidence="4">Lacks conserved residue(s) required for the propagation of feature annotation.</text>
</comment>
<evidence type="ECO:0000256" key="3">
    <source>
        <dbReference type="ARBA" id="ARBA00023203"/>
    </source>
</evidence>
<reference evidence="7" key="2">
    <citation type="submission" date="2025-09" db="UniProtKB">
        <authorList>
            <consortium name="Ensembl"/>
        </authorList>
    </citation>
    <scope>IDENTIFICATION</scope>
</reference>
<dbReference type="GO" id="GO:0006897">
    <property type="term" value="P:endocytosis"/>
    <property type="evidence" value="ECO:0007669"/>
    <property type="project" value="TreeGrafter"/>
</dbReference>
<keyword evidence="5" id="KW-1133">Transmembrane helix</keyword>
<name>A0A3B3T9E2_9TELE</name>
<accession>A0A3B3T9E2</accession>
<dbReference type="InterPro" id="IPR027417">
    <property type="entry name" value="P-loop_NTPase"/>
</dbReference>
<keyword evidence="3 4" id="KW-0009">Actin-binding</keyword>
<keyword evidence="1" id="KW-0547">Nucleotide-binding</keyword>
<sequence>FNWFPVVLMGNVMLAFPAFLLGIDQTRLKEKLTSRKMDSKWGGRSESIDVTLNVEQACYTRDALAKALHTRLFDFLVEVQMPAIFQSCCLSVYNYTLIKTD</sequence>
<keyword evidence="5" id="KW-0472">Membrane</keyword>
<dbReference type="PROSITE" id="PS51456">
    <property type="entry name" value="MYOSIN_MOTOR"/>
    <property type="match status" value="1"/>
</dbReference>
<dbReference type="Proteomes" id="UP000261540">
    <property type="component" value="Unplaced"/>
</dbReference>
<dbReference type="Pfam" id="PF00063">
    <property type="entry name" value="Myosin_head"/>
    <property type="match status" value="1"/>
</dbReference>
<keyword evidence="5" id="KW-0812">Transmembrane</keyword>
<evidence type="ECO:0000256" key="2">
    <source>
        <dbReference type="ARBA" id="ARBA00022840"/>
    </source>
</evidence>
<dbReference type="InterPro" id="IPR001609">
    <property type="entry name" value="Myosin_head_motor_dom-like"/>
</dbReference>
<evidence type="ECO:0000256" key="5">
    <source>
        <dbReference type="SAM" id="Phobius"/>
    </source>
</evidence>
<dbReference type="Ensembl" id="ENSPKIT00000020288.1">
    <property type="protein sequence ID" value="ENSPKIP00000039285.1"/>
    <property type="gene ID" value="ENSPKIG00000016706.1"/>
</dbReference>
<dbReference type="GO" id="GO:0051015">
    <property type="term" value="F:actin filament binding"/>
    <property type="evidence" value="ECO:0007669"/>
    <property type="project" value="TreeGrafter"/>
</dbReference>
<organism evidence="7 8">
    <name type="scientific">Paramormyrops kingsleyae</name>
    <dbReference type="NCBI Taxonomy" id="1676925"/>
    <lineage>
        <taxon>Eukaryota</taxon>
        <taxon>Metazoa</taxon>
        <taxon>Chordata</taxon>
        <taxon>Craniata</taxon>
        <taxon>Vertebrata</taxon>
        <taxon>Euteleostomi</taxon>
        <taxon>Actinopterygii</taxon>
        <taxon>Neopterygii</taxon>
        <taxon>Teleostei</taxon>
        <taxon>Osteoglossocephala</taxon>
        <taxon>Osteoglossomorpha</taxon>
        <taxon>Osteoglossiformes</taxon>
        <taxon>Mormyridae</taxon>
        <taxon>Paramormyrops</taxon>
    </lineage>
</organism>
<dbReference type="PANTHER" id="PTHR13140">
    <property type="entry name" value="MYOSIN"/>
    <property type="match status" value="1"/>
</dbReference>
<dbReference type="GO" id="GO:0000146">
    <property type="term" value="F:microfilament motor activity"/>
    <property type="evidence" value="ECO:0007669"/>
    <property type="project" value="TreeGrafter"/>
</dbReference>
<proteinExistence type="inferred from homology"/>
<dbReference type="GO" id="GO:0005886">
    <property type="term" value="C:plasma membrane"/>
    <property type="evidence" value="ECO:0007669"/>
    <property type="project" value="TreeGrafter"/>
</dbReference>
<keyword evidence="8" id="KW-1185">Reference proteome</keyword>
<dbReference type="PANTHER" id="PTHR13140:SF729">
    <property type="entry name" value="UNCONVENTIONAL MYOSIN-IE"/>
    <property type="match status" value="1"/>
</dbReference>